<dbReference type="InterPro" id="IPR003423">
    <property type="entry name" value="OMP_efflux"/>
</dbReference>
<evidence type="ECO:0000256" key="2">
    <source>
        <dbReference type="RuleBase" id="RU362097"/>
    </source>
</evidence>
<proteinExistence type="inferred from homology"/>
<organism evidence="3 4">
    <name type="scientific">Saccharibacter floricola DSM 15669</name>
    <dbReference type="NCBI Taxonomy" id="1123227"/>
    <lineage>
        <taxon>Bacteria</taxon>
        <taxon>Pseudomonadati</taxon>
        <taxon>Pseudomonadota</taxon>
        <taxon>Alphaproteobacteria</taxon>
        <taxon>Acetobacterales</taxon>
        <taxon>Acetobacteraceae</taxon>
        <taxon>Saccharibacter</taxon>
    </lineage>
</organism>
<keyword evidence="2" id="KW-0564">Palmitate</keyword>
<evidence type="ECO:0000256" key="1">
    <source>
        <dbReference type="ARBA" id="ARBA00007613"/>
    </source>
</evidence>
<dbReference type="PANTHER" id="PTHR30203:SF32">
    <property type="entry name" value="CATION EFFLUX SYSTEM PROTEIN CUSC"/>
    <property type="match status" value="1"/>
</dbReference>
<dbReference type="NCBIfam" id="TIGR01845">
    <property type="entry name" value="outer_NodT"/>
    <property type="match status" value="1"/>
</dbReference>
<reference evidence="3" key="1">
    <citation type="submission" date="2013-04" db="EMBL/GenBank/DDBJ databases">
        <title>The genome sequencing project of 58 acetic acid bacteria.</title>
        <authorList>
            <person name="Okamoto-Kainuma A."/>
            <person name="Ishikawa M."/>
            <person name="Umino S."/>
            <person name="Koizumi Y."/>
            <person name="Shiwa Y."/>
            <person name="Yoshikawa H."/>
            <person name="Matsutani M."/>
            <person name="Matsushita K."/>
        </authorList>
    </citation>
    <scope>NUCLEOTIDE SEQUENCE</scope>
    <source>
        <strain evidence="3">DSM 15669</strain>
    </source>
</reference>
<dbReference type="EMBL" id="BAQD01000014">
    <property type="protein sequence ID" value="GBQ06630.1"/>
    <property type="molecule type" value="Genomic_DNA"/>
</dbReference>
<comment type="similarity">
    <text evidence="1 2">Belongs to the outer membrane factor (OMF) (TC 1.B.17) family.</text>
</comment>
<evidence type="ECO:0000313" key="4">
    <source>
        <dbReference type="Proteomes" id="UP001062901"/>
    </source>
</evidence>
<keyword evidence="2 3" id="KW-0449">Lipoprotein</keyword>
<protein>
    <submittedName>
        <fullName evidence="3">Secretion system type I outer membrane efflux pump lipoprotein NodT</fullName>
    </submittedName>
</protein>
<keyword evidence="4" id="KW-1185">Reference proteome</keyword>
<dbReference type="RefSeq" id="WP_018980711.1">
    <property type="nucleotide sequence ID" value="NZ_BAQD01000014.1"/>
</dbReference>
<dbReference type="Gene3D" id="1.20.1600.10">
    <property type="entry name" value="Outer membrane efflux proteins (OEP)"/>
    <property type="match status" value="1"/>
</dbReference>
<sequence length="487" mass="53531">MRRFVTGLGLSSLLLASACNMSPTYHRPSSEVTAAYPKDSYASGKAAPRPASDLGWEDFFTDPRLKKLIELTLDNNRDLAAQMATVVDQRGQYQVQNAALFPTIGVGGGAQYMAPSKTAGFSFAPGSGRNISTLRFYQTSIGFSSYEIDLWQRVRNLSRTQKEQTLNAVSNLRNLWITTVSQVAETYIQWLSDRQLLALAQRTYETRQRTWALTKLSYDHHQVDALTLAQVSAQRDEAEADIARLTRAVADDAHGIQLLVGKPLPNDLPPPAPMGAQTMMTDLPEGLPFDLLAQRPDIEAAEHTLKGANASIGSARAAFMPRITLTASEGTSALMFRKVFTSMAETWGISPNISIPLLTWGQNQGNLRSAHAQLAKAAAQYQKAIQSAFREVADALTARETYRDQETSMGRYVAEAQQAYDLAQMRYHAGIDSYLTTLEQERQLYAAQQSHIVVQAARFQNIVTLYRALGGGWTRASVKPSASAGTK</sequence>
<dbReference type="SUPFAM" id="SSF56954">
    <property type="entry name" value="Outer membrane efflux proteins (OEP)"/>
    <property type="match status" value="1"/>
</dbReference>
<dbReference type="PROSITE" id="PS51257">
    <property type="entry name" value="PROKAR_LIPOPROTEIN"/>
    <property type="match status" value="1"/>
</dbReference>
<keyword evidence="2" id="KW-0732">Signal</keyword>
<dbReference type="Pfam" id="PF02321">
    <property type="entry name" value="OEP"/>
    <property type="match status" value="2"/>
</dbReference>
<keyword evidence="2" id="KW-0472">Membrane</keyword>
<comment type="subcellular location">
    <subcellularLocation>
        <location evidence="2">Cell membrane</location>
        <topology evidence="2">Lipid-anchor</topology>
    </subcellularLocation>
</comment>
<keyword evidence="2" id="KW-0812">Transmembrane</keyword>
<comment type="caution">
    <text evidence="3">The sequence shown here is derived from an EMBL/GenBank/DDBJ whole genome shotgun (WGS) entry which is preliminary data.</text>
</comment>
<accession>A0ABQ0P203</accession>
<keyword evidence="2" id="KW-1134">Transmembrane beta strand</keyword>
<name>A0ABQ0P203_9PROT</name>
<feature type="signal peptide" evidence="2">
    <location>
        <begin position="1"/>
        <end position="18"/>
    </location>
</feature>
<dbReference type="InterPro" id="IPR010131">
    <property type="entry name" value="MdtP/NodT-like"/>
</dbReference>
<dbReference type="Proteomes" id="UP001062901">
    <property type="component" value="Unassembled WGS sequence"/>
</dbReference>
<gene>
    <name evidence="3" type="ORF">AA15669_1020</name>
</gene>
<dbReference type="Gene3D" id="2.20.200.10">
    <property type="entry name" value="Outer membrane efflux proteins (OEP)"/>
    <property type="match status" value="1"/>
</dbReference>
<feature type="chain" id="PRO_5045008968" evidence="2">
    <location>
        <begin position="19"/>
        <end position="487"/>
    </location>
</feature>
<evidence type="ECO:0000313" key="3">
    <source>
        <dbReference type="EMBL" id="GBQ06630.1"/>
    </source>
</evidence>
<dbReference type="PANTHER" id="PTHR30203">
    <property type="entry name" value="OUTER MEMBRANE CATION EFFLUX PROTEIN"/>
    <property type="match status" value="1"/>
</dbReference>